<dbReference type="CDD" id="cd23992">
    <property type="entry name" value="PBP_GOBP"/>
    <property type="match status" value="1"/>
</dbReference>
<evidence type="ECO:0000256" key="1">
    <source>
        <dbReference type="ARBA" id="ARBA00004613"/>
    </source>
</evidence>
<dbReference type="GO" id="GO:0007608">
    <property type="term" value="P:sensory perception of smell"/>
    <property type="evidence" value="ECO:0007669"/>
    <property type="project" value="UniProtKB-ARBA"/>
</dbReference>
<name>G8B1K8_NASVI</name>
<evidence type="ECO:0000256" key="3">
    <source>
        <dbReference type="ARBA" id="ARBA00022525"/>
    </source>
</evidence>
<dbReference type="InterPro" id="IPR006170">
    <property type="entry name" value="PBP/GOBP"/>
</dbReference>
<evidence type="ECO:0000256" key="4">
    <source>
        <dbReference type="SAM" id="SignalP"/>
    </source>
</evidence>
<gene>
    <name evidence="5" type="primary">OBP03a</name>
</gene>
<dbReference type="FunFam" id="1.10.238.20:FF:000001">
    <property type="entry name" value="General odorant-binding protein lush"/>
    <property type="match status" value="1"/>
</dbReference>
<dbReference type="AlphaFoldDB" id="G8B1K8"/>
<dbReference type="Pfam" id="PF01395">
    <property type="entry name" value="PBP_GOBP"/>
    <property type="match status" value="1"/>
</dbReference>
<reference evidence="5" key="1">
    <citation type="submission" date="2011-08" db="EMBL/GenBank/DDBJ databases">
        <authorList>
            <person name="Zhou J."/>
        </authorList>
    </citation>
    <scope>NUCLEOTIDE SEQUENCE</scope>
    <source>
        <strain evidence="5">AsmCX</strain>
    </source>
</reference>
<dbReference type="EMBL" id="HE578188">
    <property type="protein sequence ID" value="CCD17772.1"/>
    <property type="molecule type" value="Genomic_DNA"/>
</dbReference>
<evidence type="ECO:0000256" key="2">
    <source>
        <dbReference type="ARBA" id="ARBA00008098"/>
    </source>
</evidence>
<sequence>MKSLLLCFLVVILGVTKVKSNEIPQEIQAMVVGVRDKCHRETGVDIEHVDRTVEGYFHPSELLGCYFSCIFNHFNLLDNDGHLDWVKVVNVIPPSFKDHADEMIAACKTTTGKDPCDSAVNIVQCFQKTNPAKYFVIPGAFVRQFPSVQF</sequence>
<dbReference type="PANTHER" id="PTHR21364:SF2">
    <property type="entry name" value="GENERAL ODORANT-BINDING PROTEIN 19A"/>
    <property type="match status" value="1"/>
</dbReference>
<feature type="chain" id="PRO_5003508183" evidence="4">
    <location>
        <begin position="21"/>
        <end position="150"/>
    </location>
</feature>
<dbReference type="InterPro" id="IPR036728">
    <property type="entry name" value="PBP_GOBP_sf"/>
</dbReference>
<dbReference type="SUPFAM" id="SSF47565">
    <property type="entry name" value="Insect pheromone/odorant-binding proteins"/>
    <property type="match status" value="1"/>
</dbReference>
<dbReference type="Gene3D" id="1.10.238.20">
    <property type="entry name" value="Pheromone/general odorant binding protein domain"/>
    <property type="match status" value="1"/>
</dbReference>
<dbReference type="GO" id="GO:0005549">
    <property type="term" value="F:odorant binding"/>
    <property type="evidence" value="ECO:0007669"/>
    <property type="project" value="InterPro"/>
</dbReference>
<evidence type="ECO:0000313" key="5">
    <source>
        <dbReference type="EMBL" id="CCD17772.1"/>
    </source>
</evidence>
<comment type="similarity">
    <text evidence="2">Belongs to the PBP/GOBP family.</text>
</comment>
<dbReference type="PANTHER" id="PTHR21364">
    <property type="entry name" value="GENERAL ODORANT-BINDING PROTEIN 19A"/>
    <property type="match status" value="1"/>
</dbReference>
<dbReference type="SMART" id="SM00708">
    <property type="entry name" value="PhBP"/>
    <property type="match status" value="1"/>
</dbReference>
<accession>G8B1K8</accession>
<organism evidence="5">
    <name type="scientific">Nasonia vitripennis</name>
    <name type="common">Parasitic wasp</name>
    <dbReference type="NCBI Taxonomy" id="7425"/>
    <lineage>
        <taxon>Eukaryota</taxon>
        <taxon>Metazoa</taxon>
        <taxon>Ecdysozoa</taxon>
        <taxon>Arthropoda</taxon>
        <taxon>Hexapoda</taxon>
        <taxon>Insecta</taxon>
        <taxon>Pterygota</taxon>
        <taxon>Neoptera</taxon>
        <taxon>Endopterygota</taxon>
        <taxon>Hymenoptera</taxon>
        <taxon>Apocrita</taxon>
        <taxon>Proctotrupomorpha</taxon>
        <taxon>Chalcidoidea</taxon>
        <taxon>Pteromalidae</taxon>
        <taxon>Pteromalinae</taxon>
        <taxon>Nasonia</taxon>
    </lineage>
</organism>
<keyword evidence="3" id="KW-0964">Secreted</keyword>
<comment type="subcellular location">
    <subcellularLocation>
        <location evidence="1">Secreted</location>
    </subcellularLocation>
</comment>
<reference evidence="5" key="2">
    <citation type="submission" date="2011-11" db="EMBL/GenBank/DDBJ databases">
        <title>Unique features of odorant binding proteins revealed by genome annotation and comparative analyses of the parasitoid wasp Nasonia vitripennis.</title>
        <authorList>
            <person name="Zhou J.J."/>
            <person name="Vieira F.G."/>
            <person name="Foret S."/>
            <person name="He X.L."/>
            <person name="Rozas J."/>
            <person name="Field L.M."/>
        </authorList>
    </citation>
    <scope>NUCLEOTIDE SEQUENCE</scope>
    <source>
        <strain evidence="5">AsmCX</strain>
    </source>
</reference>
<feature type="signal peptide" evidence="4">
    <location>
        <begin position="1"/>
        <end position="20"/>
    </location>
</feature>
<proteinExistence type="inferred from homology"/>
<keyword evidence="4" id="KW-0732">Signal</keyword>
<dbReference type="GO" id="GO:0005576">
    <property type="term" value="C:extracellular region"/>
    <property type="evidence" value="ECO:0007669"/>
    <property type="project" value="UniProtKB-SubCell"/>
</dbReference>
<protein>
    <submittedName>
        <fullName evidence="5">Putative odorant binding protein 3a</fullName>
    </submittedName>
</protein>